<dbReference type="VEuPathDB" id="FungiDB:L203_01159"/>
<dbReference type="InterPro" id="IPR001083">
    <property type="entry name" value="Cu_fist_DNA-bd_dom"/>
</dbReference>
<dbReference type="GeneID" id="91085694"/>
<keyword evidence="2" id="KW-0479">Metal-binding</keyword>
<dbReference type="PROSITE" id="PS01119">
    <property type="entry name" value="COPPER_FIST_1"/>
    <property type="match status" value="1"/>
</dbReference>
<protein>
    <submittedName>
        <fullName evidence="9">Uncharacterized protein</fullName>
    </submittedName>
</protein>
<accession>A0A1E3ITZ7</accession>
<dbReference type="GO" id="GO:0005634">
    <property type="term" value="C:nucleus"/>
    <property type="evidence" value="ECO:0007669"/>
    <property type="project" value="UniProtKB-SubCell"/>
</dbReference>
<feature type="region of interest" description="Disordered" evidence="8">
    <location>
        <begin position="768"/>
        <end position="790"/>
    </location>
</feature>
<dbReference type="Proteomes" id="UP000094043">
    <property type="component" value="Chromosome 2"/>
</dbReference>
<feature type="region of interest" description="Disordered" evidence="8">
    <location>
        <begin position="240"/>
        <end position="268"/>
    </location>
</feature>
<gene>
    <name evidence="9" type="ORF">L203_101481</name>
</gene>
<dbReference type="PRINTS" id="PR00617">
    <property type="entry name" value="COPPERFIST"/>
</dbReference>
<dbReference type="SMART" id="SM00412">
    <property type="entry name" value="Cu_FIST"/>
    <property type="match status" value="1"/>
</dbReference>
<dbReference type="GO" id="GO:0000978">
    <property type="term" value="F:RNA polymerase II cis-regulatory region sequence-specific DNA binding"/>
    <property type="evidence" value="ECO:0007669"/>
    <property type="project" value="TreeGrafter"/>
</dbReference>
<evidence type="ECO:0000256" key="7">
    <source>
        <dbReference type="ARBA" id="ARBA00023242"/>
    </source>
</evidence>
<evidence type="ECO:0000256" key="5">
    <source>
        <dbReference type="ARBA" id="ARBA00023015"/>
    </source>
</evidence>
<dbReference type="GO" id="GO:0006879">
    <property type="term" value="P:intracellular iron ion homeostasis"/>
    <property type="evidence" value="ECO:0007669"/>
    <property type="project" value="TreeGrafter"/>
</dbReference>
<organism evidence="9 10">
    <name type="scientific">Cryptococcus depauperatus CBS 7841</name>
    <dbReference type="NCBI Taxonomy" id="1295531"/>
    <lineage>
        <taxon>Eukaryota</taxon>
        <taxon>Fungi</taxon>
        <taxon>Dikarya</taxon>
        <taxon>Basidiomycota</taxon>
        <taxon>Agaricomycotina</taxon>
        <taxon>Tremellomycetes</taxon>
        <taxon>Tremellales</taxon>
        <taxon>Cryptococcaceae</taxon>
        <taxon>Cryptococcus</taxon>
    </lineage>
</organism>
<keyword evidence="6" id="KW-0804">Transcription</keyword>
<evidence type="ECO:0000256" key="2">
    <source>
        <dbReference type="ARBA" id="ARBA00022723"/>
    </source>
</evidence>
<dbReference type="GO" id="GO:0045944">
    <property type="term" value="P:positive regulation of transcription by RNA polymerase II"/>
    <property type="evidence" value="ECO:0007669"/>
    <property type="project" value="TreeGrafter"/>
</dbReference>
<dbReference type="OrthoDB" id="5600085at2759"/>
<sequence length="1044" mass="113087">MVLINDKKYACEKCIKGHRVSSCTHTDRPLYEVKKKGRPTTQCKYCKEKRKTAGSSVHTKCMCGSENPKVCDVVLPFEFEGQTSRSSPEMETKKGQPGSRATFPNGLKDVHELAAAASALQGLGDDDQVVKAAERTVQALLNPCKCELGEPCSCCEPRRKSQSKHNGSLDSNKSAMHLPAAFESPAGGCSGSPPHPDLPFKLSSSSSLNSENIPRNTHSISHLHKARLFSPYSVDTRHRRESPVSAGLRTPGWVSPRSVRPPPNKIKPLTDMRTLMCAAVNKDGSLASEIPRSAVGLPGIESFDIGANNDGSHTERKTGSNMPLSFPTSEDVLIGACMCGDDCACSGCATHDHAGLASGDHSYDDICGDSCKSHHDCAHSIPIPSGVQSIAQLICMAAAQVPQPPFQHLNSFNPHDTRILPPAASLSEEAAHSMGLTPLKPLECCGSKCRCAPGECVCDKHHCGCCGECKCAGRDEDGDTKMQDHDGNQMGVVAGSYCEGSQDKETEHSLSAITDVSIFSSQQQTIAPHHPNTATMSNIEYYPAFYPALTNFTQPINSAVQHEASQLAAIAQPAASTNSVLSDAMKSGEKMKHPIKPGRPVLPKRASDTRLSKGKDAKPNTLDRSGSLSGDNMARGRVKDDRSMRISYSLLQSRTSAQSRQSDSIYDLPPSVFTDTSSNASSDSRPSMGHDDSDMLSFIQQQWLADGSMPHCEDENLARNMPISVNTELWAFPPQNKNEDGATEERQGRTMMEDFILDDFLKTISSQLEQGQPAQPHQQPGLSLVSSQSAQHSSGRDFEINLADMFLNPNYPTSSQSVSQNQPFSVAEITESSVLTDAVYARSRNAIEENLGFLPSSPVYTDKGQERIHMSTQFQVEKNRQGDSHEDDIIDLSKPLDAKALEKIMTALQKQGQMPSPTPNQSAPSQSQLPLELPQPQQLQRSRLFYQQNLNEKQPLAPQSPVATDVIAKELDDMFNQFVTLDGADPNGIGDNYAGVTEDEPLSGGITPGMGLRPDTNGTEAQETWVGLGFAGNLGWDQPQIWEN</sequence>
<keyword evidence="3" id="KW-0862">Zinc</keyword>
<keyword evidence="5" id="KW-0805">Transcription regulation</keyword>
<dbReference type="SUPFAM" id="SSF57879">
    <property type="entry name" value="Zinc domain conserved in yeast copper-regulated transcription factors"/>
    <property type="match status" value="1"/>
</dbReference>
<dbReference type="Gene3D" id="3.90.430.10">
    <property type="entry name" value="Copper fist DNA-binding domain"/>
    <property type="match status" value="1"/>
</dbReference>
<dbReference type="RefSeq" id="XP_066067018.1">
    <property type="nucleotide sequence ID" value="XM_066210921.1"/>
</dbReference>
<evidence type="ECO:0000313" key="9">
    <source>
        <dbReference type="EMBL" id="WVN86318.1"/>
    </source>
</evidence>
<reference evidence="9" key="2">
    <citation type="journal article" date="2022" name="Elife">
        <title>Obligate sexual reproduction of a homothallic fungus closely related to the Cryptococcus pathogenic species complex.</title>
        <authorList>
            <person name="Passer A.R."/>
            <person name="Clancey S.A."/>
            <person name="Shea T."/>
            <person name="David-Palma M."/>
            <person name="Averette A.F."/>
            <person name="Boekhout T."/>
            <person name="Porcel B.M."/>
            <person name="Nowrousian M."/>
            <person name="Cuomo C.A."/>
            <person name="Sun S."/>
            <person name="Heitman J."/>
            <person name="Coelho M.A."/>
        </authorList>
    </citation>
    <scope>NUCLEOTIDE SEQUENCE</scope>
    <source>
        <strain evidence="9">CBS 7841</strain>
    </source>
</reference>
<dbReference type="InterPro" id="IPR036395">
    <property type="entry name" value="Cu_fist_DNA-bd_dom_sf"/>
</dbReference>
<feature type="region of interest" description="Disordered" evidence="8">
    <location>
        <begin position="82"/>
        <end position="105"/>
    </location>
</feature>
<dbReference type="GO" id="GO:0005507">
    <property type="term" value="F:copper ion binding"/>
    <property type="evidence" value="ECO:0007669"/>
    <property type="project" value="InterPro"/>
</dbReference>
<evidence type="ECO:0000256" key="8">
    <source>
        <dbReference type="SAM" id="MobiDB-lite"/>
    </source>
</evidence>
<reference evidence="9" key="3">
    <citation type="submission" date="2024-01" db="EMBL/GenBank/DDBJ databases">
        <authorList>
            <person name="Coelho M.A."/>
            <person name="David-Palma M."/>
            <person name="Shea T."/>
            <person name="Sun S."/>
            <person name="Cuomo C.A."/>
            <person name="Heitman J."/>
        </authorList>
    </citation>
    <scope>NUCLEOTIDE SEQUENCE</scope>
    <source>
        <strain evidence="9">CBS 7841</strain>
    </source>
</reference>
<dbReference type="GO" id="GO:0006878">
    <property type="term" value="P:intracellular copper ion homeostasis"/>
    <property type="evidence" value="ECO:0007669"/>
    <property type="project" value="TreeGrafter"/>
</dbReference>
<dbReference type="Pfam" id="PF00649">
    <property type="entry name" value="Copper-fist"/>
    <property type="match status" value="1"/>
</dbReference>
<keyword evidence="4" id="KW-0186">Copper</keyword>
<proteinExistence type="predicted"/>
<dbReference type="PANTHER" id="PTHR28088">
    <property type="entry name" value="TRANSCRIPTIONAL ACTIVATOR HAA1-RELATED"/>
    <property type="match status" value="1"/>
</dbReference>
<evidence type="ECO:0000256" key="6">
    <source>
        <dbReference type="ARBA" id="ARBA00023163"/>
    </source>
</evidence>
<dbReference type="FunFam" id="3.90.430.10:FF:000001">
    <property type="entry name" value="Copper fist DNA-binding protein"/>
    <property type="match status" value="1"/>
</dbReference>
<feature type="compositionally biased region" description="Low complexity" evidence="8">
    <location>
        <begin position="921"/>
        <end position="935"/>
    </location>
</feature>
<feature type="region of interest" description="Disordered" evidence="8">
    <location>
        <begin position="585"/>
        <end position="693"/>
    </location>
</feature>
<evidence type="ECO:0000313" key="10">
    <source>
        <dbReference type="Proteomes" id="UP000094043"/>
    </source>
</evidence>
<dbReference type="SMART" id="SM01090">
    <property type="entry name" value="Copper-fist"/>
    <property type="match status" value="1"/>
</dbReference>
<keyword evidence="10" id="KW-1185">Reference proteome</keyword>
<dbReference type="PROSITE" id="PS50073">
    <property type="entry name" value="COPPER_FIST_2"/>
    <property type="match status" value="1"/>
</dbReference>
<feature type="compositionally biased region" description="Polar residues" evidence="8">
    <location>
        <begin position="649"/>
        <end position="664"/>
    </location>
</feature>
<dbReference type="KEGG" id="cdep:91085694"/>
<keyword evidence="7" id="KW-0539">Nucleus</keyword>
<evidence type="ECO:0000256" key="4">
    <source>
        <dbReference type="ARBA" id="ARBA00023008"/>
    </source>
</evidence>
<dbReference type="AlphaFoldDB" id="A0A1E3ITZ7"/>
<feature type="compositionally biased region" description="Polar residues" evidence="8">
    <location>
        <begin position="673"/>
        <end position="685"/>
    </location>
</feature>
<dbReference type="PANTHER" id="PTHR28088:SF5">
    <property type="entry name" value="TRANSCRIPTIONAL ACTIVATOR HAA1-RELATED"/>
    <property type="match status" value="1"/>
</dbReference>
<evidence type="ECO:0000256" key="3">
    <source>
        <dbReference type="ARBA" id="ARBA00022833"/>
    </source>
</evidence>
<comment type="subcellular location">
    <subcellularLocation>
        <location evidence="1">Nucleus</location>
    </subcellularLocation>
</comment>
<feature type="region of interest" description="Disordered" evidence="8">
    <location>
        <begin position="909"/>
        <end position="935"/>
    </location>
</feature>
<reference evidence="9" key="1">
    <citation type="submission" date="2016-06" db="EMBL/GenBank/DDBJ databases">
        <authorList>
            <person name="Cuomo C."/>
            <person name="Litvintseva A."/>
            <person name="Heitman J."/>
            <person name="Chen Y."/>
            <person name="Sun S."/>
            <person name="Springer D."/>
            <person name="Dromer F."/>
            <person name="Young S."/>
            <person name="Zeng Q."/>
            <person name="Chapman S."/>
            <person name="Gujja S."/>
            <person name="Saif S."/>
            <person name="Birren B."/>
        </authorList>
    </citation>
    <scope>NUCLEOTIDE SEQUENCE</scope>
    <source>
        <strain evidence="9">CBS 7841</strain>
    </source>
</reference>
<dbReference type="GO" id="GO:0000981">
    <property type="term" value="F:DNA-binding transcription factor activity, RNA polymerase II-specific"/>
    <property type="evidence" value="ECO:0007669"/>
    <property type="project" value="TreeGrafter"/>
</dbReference>
<dbReference type="InterPro" id="IPR051763">
    <property type="entry name" value="Copper_Homeo_Regul"/>
</dbReference>
<dbReference type="EMBL" id="CP143785">
    <property type="protein sequence ID" value="WVN86318.1"/>
    <property type="molecule type" value="Genomic_DNA"/>
</dbReference>
<feature type="compositionally biased region" description="Basic and acidic residues" evidence="8">
    <location>
        <begin position="605"/>
        <end position="618"/>
    </location>
</feature>
<name>A0A1E3ITZ7_9TREE</name>
<evidence type="ECO:0000256" key="1">
    <source>
        <dbReference type="ARBA" id="ARBA00004123"/>
    </source>
</evidence>